<reference evidence="1" key="1">
    <citation type="submission" date="2020-06" db="EMBL/GenBank/DDBJ databases">
        <title>Whole Genome Sequence of Bradyrhizobium sp. Strain 1S1.</title>
        <authorList>
            <person name="Bromfield E.S.P."/>
            <person name="Cloutier S."/>
        </authorList>
    </citation>
    <scope>NUCLEOTIDE SEQUENCE [LARGE SCALE GENOMIC DNA]</scope>
    <source>
        <strain evidence="1">1S1</strain>
    </source>
</reference>
<name>A0A974A581_9BRAD</name>
<sequence length="293" mass="33282">MSKSPLHFNPTRFEGALSEKLYIGFASASRKMEREKLIRLLRTKHKDNDEAQTLADKLEACKKNKRCQLAPCPECAPAGQKLLAKVAATFLAKQEGAGHLVCVSIVPADGVCKPKDLDPAYAARNVRRWKERLGRAGVTWFVGALDYSLNEHDTARYKPHWSEHIYGLTTTTDMDRLKKELRKQFPVTEAIPRPVKVKIWDGDPDALAYLLKPNYWRRVATDDGERFTKNGMRSCRATDKQRLRSKERVRLALYLDELGLHGRLVLRWAQFVNRGATASIEERAPKTVGTRIA</sequence>
<comment type="caution">
    <text evidence="1">The sequence shown here is derived from an EMBL/GenBank/DDBJ whole genome shotgun (WGS) entry which is preliminary data.</text>
</comment>
<dbReference type="EMBL" id="JAAOLE020000001">
    <property type="protein sequence ID" value="NVI48104.1"/>
    <property type="molecule type" value="Genomic_DNA"/>
</dbReference>
<dbReference type="RefSeq" id="WP_166214547.1">
    <property type="nucleotide sequence ID" value="NZ_CP088285.1"/>
</dbReference>
<protein>
    <submittedName>
        <fullName evidence="1">Uncharacterized protein</fullName>
    </submittedName>
</protein>
<gene>
    <name evidence="1" type="ORF">HAP48_035220</name>
</gene>
<evidence type="ECO:0000313" key="1">
    <source>
        <dbReference type="EMBL" id="NVI48104.1"/>
    </source>
</evidence>
<proteinExistence type="predicted"/>
<accession>A0A974A581</accession>
<organism evidence="1">
    <name type="scientific">Bradyrhizobium septentrionale</name>
    <dbReference type="NCBI Taxonomy" id="1404411"/>
    <lineage>
        <taxon>Bacteria</taxon>
        <taxon>Pseudomonadati</taxon>
        <taxon>Pseudomonadota</taxon>
        <taxon>Alphaproteobacteria</taxon>
        <taxon>Hyphomicrobiales</taxon>
        <taxon>Nitrobacteraceae</taxon>
        <taxon>Bradyrhizobium</taxon>
    </lineage>
</organism>
<dbReference type="AlphaFoldDB" id="A0A974A581"/>